<dbReference type="KEGG" id="vg:29056978"/>
<evidence type="ECO:0000313" key="2">
    <source>
        <dbReference type="Proteomes" id="UP000202181"/>
    </source>
</evidence>
<protein>
    <submittedName>
        <fullName evidence="1">Uncharacterized protein</fullName>
    </submittedName>
</protein>
<sequence length="122" mass="14317">MTLIDHIASKAYLRILNDDVLVRREGYDVQQIKHIILDLIEYFVGNVTEHGAWDSRVVAAIVNCYRRSTAAEVSMMAVHVRQAMSEEMGIPLKGWRYHYRIVGRFIRFIPRKMTDIYDDYLP</sequence>
<name>A0A1B2I9W8_9CAUD</name>
<gene>
    <name evidence="1" type="ORF">ASESINO_28</name>
</gene>
<dbReference type="EMBL" id="KX397364">
    <property type="protein sequence ID" value="ANZ48041.1"/>
    <property type="molecule type" value="Genomic_DNA"/>
</dbReference>
<dbReference type="OrthoDB" id="24644at10239"/>
<dbReference type="RefSeq" id="YP_009290646.1">
    <property type="nucleotide sequence ID" value="NC_031107.2"/>
</dbReference>
<evidence type="ECO:0000313" key="1">
    <source>
        <dbReference type="EMBL" id="ANZ48041.1"/>
    </source>
</evidence>
<reference evidence="1" key="1">
    <citation type="submission" date="2016-06" db="EMBL/GenBank/DDBJ databases">
        <authorList>
            <person name="Berg J.A."/>
            <person name="Hyde J.R."/>
            <person name="Breakwell D.P."/>
            <person name="Hope S."/>
            <person name="Grose J.H."/>
        </authorList>
    </citation>
    <scope>NUCLEOTIDE SEQUENCE [LARGE SCALE GENOMIC DNA]</scope>
</reference>
<accession>A0A1B2I9W8</accession>
<proteinExistence type="predicted"/>
<dbReference type="Proteomes" id="UP000202181">
    <property type="component" value="Segment"/>
</dbReference>
<dbReference type="GeneID" id="29056978"/>
<keyword evidence="2" id="KW-1185">Reference proteome</keyword>
<organism evidence="1 2">
    <name type="scientific">Erwinia phage vB_EamM_Asesino</name>
    <dbReference type="NCBI Taxonomy" id="1883370"/>
    <lineage>
        <taxon>Viruses</taxon>
        <taxon>Duplodnaviria</taxon>
        <taxon>Heunggongvirae</taxon>
        <taxon>Uroviricota</taxon>
        <taxon>Caudoviricetes</taxon>
        <taxon>Chimalliviridae</taxon>
        <taxon>Erskinevirus</taxon>
        <taxon>Erskinevirus asesino</taxon>
    </lineage>
</organism>